<protein>
    <submittedName>
        <fullName evidence="1">Alpha-galactosidase a</fullName>
    </submittedName>
</protein>
<dbReference type="OrthoDB" id="5071209at2759"/>
<evidence type="ECO:0000313" key="1">
    <source>
        <dbReference type="EMBL" id="EPE02778.1"/>
    </source>
</evidence>
<dbReference type="AlphaFoldDB" id="S3C9A8"/>
<dbReference type="STRING" id="1262450.S3C9A8"/>
<keyword evidence="2" id="KW-1185">Reference proteome</keyword>
<dbReference type="VEuPathDB" id="FungiDB:F503_08541"/>
<dbReference type="EMBL" id="KE148174">
    <property type="protein sequence ID" value="EPE02778.1"/>
    <property type="molecule type" value="Genomic_DNA"/>
</dbReference>
<sequence>MLQVLARQEVKGLPEYRFLADGKDIRYVTVPVASDCYSEKELVNMLRPIWPVGNWHRAVLCECDECGWELEFKSITWFGSAAAPTVDGFLRQVVDYSDLTIIIKTHRNMQVVTHPRFPGRPLTFKLNAFPRDSGSLDRETEAYGWLQDAPDDVKDIVPTFVAHVSMNGEIMGFLLEYVVGRAAYSSSADVQACEKALQQLHSLGIEHGHISRRSFLIRTDSYGHDLKYGRDQDLMAYFWHLDTSAKTNCEKTLQDERGRLSALYQVNR</sequence>
<dbReference type="HOGENOM" id="CLU_064787_2_0_1"/>
<proteinExistence type="predicted"/>
<gene>
    <name evidence="1" type="ORF">F503_08541</name>
</gene>
<evidence type="ECO:0000313" key="2">
    <source>
        <dbReference type="Proteomes" id="UP000016923"/>
    </source>
</evidence>
<reference evidence="1 2" key="1">
    <citation type="journal article" date="2013" name="BMC Genomics">
        <title>The genome and transcriptome of the pine saprophyte Ophiostoma piceae, and a comparison with the bark beetle-associated pine pathogen Grosmannia clavigera.</title>
        <authorList>
            <person name="Haridas S."/>
            <person name="Wang Y."/>
            <person name="Lim L."/>
            <person name="Massoumi Alamouti S."/>
            <person name="Jackman S."/>
            <person name="Docking R."/>
            <person name="Robertson G."/>
            <person name="Birol I."/>
            <person name="Bohlmann J."/>
            <person name="Breuil C."/>
        </authorList>
    </citation>
    <scope>NUCLEOTIDE SEQUENCE [LARGE SCALE GENOMIC DNA]</scope>
    <source>
        <strain evidence="1 2">UAMH 11346</strain>
    </source>
</reference>
<dbReference type="Proteomes" id="UP000016923">
    <property type="component" value="Unassembled WGS sequence"/>
</dbReference>
<accession>S3C9A8</accession>
<organism evidence="1 2">
    <name type="scientific">Ophiostoma piceae (strain UAMH 11346)</name>
    <name type="common">Sap stain fungus</name>
    <dbReference type="NCBI Taxonomy" id="1262450"/>
    <lineage>
        <taxon>Eukaryota</taxon>
        <taxon>Fungi</taxon>
        <taxon>Dikarya</taxon>
        <taxon>Ascomycota</taxon>
        <taxon>Pezizomycotina</taxon>
        <taxon>Sordariomycetes</taxon>
        <taxon>Sordariomycetidae</taxon>
        <taxon>Ophiostomatales</taxon>
        <taxon>Ophiostomataceae</taxon>
        <taxon>Ophiostoma</taxon>
    </lineage>
</organism>
<name>S3C9A8_OPHP1</name>